<comment type="subcellular location">
    <subcellularLocation>
        <location evidence="1">Membrane</location>
        <topology evidence="1">Multi-pass membrane protein</topology>
    </subcellularLocation>
</comment>
<feature type="region of interest" description="Disordered" evidence="10">
    <location>
        <begin position="23"/>
        <end position="160"/>
    </location>
</feature>
<keyword evidence="7 9" id="KW-0472">Membrane</keyword>
<dbReference type="InterPro" id="IPR016688">
    <property type="entry name" value="MscS-like_plants/fungi"/>
</dbReference>
<evidence type="ECO:0000256" key="8">
    <source>
        <dbReference type="ARBA" id="ARBA00023303"/>
    </source>
</evidence>
<feature type="transmembrane region" description="Helical" evidence="11">
    <location>
        <begin position="253"/>
        <end position="270"/>
    </location>
</feature>
<evidence type="ECO:0000256" key="5">
    <source>
        <dbReference type="ARBA" id="ARBA00022989"/>
    </source>
</evidence>
<name>A0ABD3KLH3_EUCGL</name>
<feature type="compositionally biased region" description="Low complexity" evidence="10">
    <location>
        <begin position="49"/>
        <end position="71"/>
    </location>
</feature>
<evidence type="ECO:0000256" key="7">
    <source>
        <dbReference type="ARBA" id="ARBA00023136"/>
    </source>
</evidence>
<reference evidence="13 14" key="1">
    <citation type="submission" date="2024-11" db="EMBL/GenBank/DDBJ databases">
        <title>Chromosome-level genome assembly of Eucalyptus globulus Labill. provides insights into its genome evolution.</title>
        <authorList>
            <person name="Li X."/>
        </authorList>
    </citation>
    <scope>NUCLEOTIDE SEQUENCE [LARGE SCALE GENOMIC DNA]</scope>
    <source>
        <strain evidence="13">CL2024</strain>
        <tissue evidence="13">Fresh tender leaves</tissue>
    </source>
</reference>
<keyword evidence="8" id="KW-0407">Ion channel</keyword>
<evidence type="ECO:0000256" key="6">
    <source>
        <dbReference type="ARBA" id="ARBA00023065"/>
    </source>
</evidence>
<keyword evidence="3" id="KW-0813">Transport</keyword>
<organism evidence="13 14">
    <name type="scientific">Eucalyptus globulus</name>
    <name type="common">Tasmanian blue gum</name>
    <dbReference type="NCBI Taxonomy" id="34317"/>
    <lineage>
        <taxon>Eukaryota</taxon>
        <taxon>Viridiplantae</taxon>
        <taxon>Streptophyta</taxon>
        <taxon>Embryophyta</taxon>
        <taxon>Tracheophyta</taxon>
        <taxon>Spermatophyta</taxon>
        <taxon>Magnoliopsida</taxon>
        <taxon>eudicotyledons</taxon>
        <taxon>Gunneridae</taxon>
        <taxon>Pentapetalae</taxon>
        <taxon>rosids</taxon>
        <taxon>malvids</taxon>
        <taxon>Myrtales</taxon>
        <taxon>Myrtaceae</taxon>
        <taxon>Myrtoideae</taxon>
        <taxon>Eucalypteae</taxon>
        <taxon>Eucalyptus</taxon>
    </lineage>
</organism>
<gene>
    <name evidence="13" type="ORF">ACJRO7_025534</name>
</gene>
<accession>A0ABD3KLH3</accession>
<dbReference type="InterPro" id="IPR006685">
    <property type="entry name" value="MscS_channel_2nd"/>
</dbReference>
<dbReference type="Proteomes" id="UP001634007">
    <property type="component" value="Unassembled WGS sequence"/>
</dbReference>
<dbReference type="Pfam" id="PF00924">
    <property type="entry name" value="MS_channel_2nd"/>
    <property type="match status" value="1"/>
</dbReference>
<keyword evidence="5 11" id="KW-1133">Transmembrane helix</keyword>
<dbReference type="SUPFAM" id="SSF50182">
    <property type="entry name" value="Sm-like ribonucleoproteins"/>
    <property type="match status" value="1"/>
</dbReference>
<evidence type="ECO:0000259" key="12">
    <source>
        <dbReference type="Pfam" id="PF00924"/>
    </source>
</evidence>
<keyword evidence="14" id="KW-1185">Reference proteome</keyword>
<comment type="caution">
    <text evidence="13">The sequence shown here is derived from an EMBL/GenBank/DDBJ whole genome shotgun (WGS) entry which is preliminary data.</text>
</comment>
<dbReference type="EMBL" id="JBJKBG010000006">
    <property type="protein sequence ID" value="KAL3736605.1"/>
    <property type="molecule type" value="Genomic_DNA"/>
</dbReference>
<dbReference type="Gene3D" id="2.30.30.60">
    <property type="match status" value="1"/>
</dbReference>
<dbReference type="InterPro" id="IPR023408">
    <property type="entry name" value="MscS_beta-dom_sf"/>
</dbReference>
<dbReference type="PANTHER" id="PTHR31618:SF1">
    <property type="entry name" value="EF-HAND DOMAIN-CONTAINING PROTEIN"/>
    <property type="match status" value="1"/>
</dbReference>
<dbReference type="GO" id="GO:0005886">
    <property type="term" value="C:plasma membrane"/>
    <property type="evidence" value="ECO:0007669"/>
    <property type="project" value="UniProtKB-UniRule"/>
</dbReference>
<dbReference type="InterPro" id="IPR010920">
    <property type="entry name" value="LSM_dom_sf"/>
</dbReference>
<evidence type="ECO:0000256" key="9">
    <source>
        <dbReference type="PIRNR" id="PIRNR017209"/>
    </source>
</evidence>
<feature type="transmembrane region" description="Helical" evidence="11">
    <location>
        <begin position="290"/>
        <end position="315"/>
    </location>
</feature>
<evidence type="ECO:0000313" key="13">
    <source>
        <dbReference type="EMBL" id="KAL3736605.1"/>
    </source>
</evidence>
<protein>
    <recommendedName>
        <fullName evidence="9">Mechanosensitive ion channel protein</fullName>
    </recommendedName>
</protein>
<dbReference type="FunFam" id="2.30.30.60:FF:000003">
    <property type="entry name" value="Predicted mechanosensitive ion channel"/>
    <property type="match status" value="1"/>
</dbReference>
<evidence type="ECO:0000256" key="1">
    <source>
        <dbReference type="ARBA" id="ARBA00004141"/>
    </source>
</evidence>
<keyword evidence="6" id="KW-0406">Ion transport</keyword>
<feature type="compositionally biased region" description="Basic and acidic residues" evidence="10">
    <location>
        <begin position="72"/>
        <end position="84"/>
    </location>
</feature>
<dbReference type="PIRSF" id="PIRSF017209">
    <property type="entry name" value="Memb_At2g17000_prd"/>
    <property type="match status" value="1"/>
</dbReference>
<evidence type="ECO:0000256" key="10">
    <source>
        <dbReference type="SAM" id="MobiDB-lite"/>
    </source>
</evidence>
<evidence type="ECO:0000256" key="4">
    <source>
        <dbReference type="ARBA" id="ARBA00022692"/>
    </source>
</evidence>
<evidence type="ECO:0000256" key="3">
    <source>
        <dbReference type="ARBA" id="ARBA00022448"/>
    </source>
</evidence>
<feature type="compositionally biased region" description="Basic and acidic residues" evidence="10">
    <location>
        <begin position="119"/>
        <end position="136"/>
    </location>
</feature>
<dbReference type="GO" id="GO:0050982">
    <property type="term" value="P:detection of mechanical stimulus"/>
    <property type="evidence" value="ECO:0007669"/>
    <property type="project" value="UniProtKB-ARBA"/>
</dbReference>
<comment type="similarity">
    <text evidence="2 9">Belongs to the MscS (TC 1.A.23) family.</text>
</comment>
<proteinExistence type="inferred from homology"/>
<evidence type="ECO:0000256" key="2">
    <source>
        <dbReference type="ARBA" id="ARBA00008017"/>
    </source>
</evidence>
<dbReference type="AlphaFoldDB" id="A0ABD3KLH3"/>
<feature type="region of interest" description="Disordered" evidence="10">
    <location>
        <begin position="368"/>
        <end position="402"/>
    </location>
</feature>
<feature type="transmembrane region" description="Helical" evidence="11">
    <location>
        <begin position="212"/>
        <end position="233"/>
    </location>
</feature>
<evidence type="ECO:0000313" key="14">
    <source>
        <dbReference type="Proteomes" id="UP001634007"/>
    </source>
</evidence>
<evidence type="ECO:0000256" key="11">
    <source>
        <dbReference type="SAM" id="Phobius"/>
    </source>
</evidence>
<dbReference type="GO" id="GO:0008381">
    <property type="term" value="F:mechanosensitive monoatomic ion channel activity"/>
    <property type="evidence" value="ECO:0007669"/>
    <property type="project" value="UniProtKB-ARBA"/>
</dbReference>
<dbReference type="PANTHER" id="PTHR31618">
    <property type="entry name" value="MECHANOSENSITIVE ION CHANNEL PROTEIN 5"/>
    <property type="match status" value="1"/>
</dbReference>
<sequence length="785" mass="88933">MARPVDDAARRVVQEIEVVVVGAENVASRGNAEPGPIGSGGVGVENAVSGAGRSPEESAASSRRSSAGAVREQFKELPIHEEPRTSSSSRAEEALPPPPGSIALPRRNSRLLVNRPKSRLLDPPEDQRQQRSRIAEDSGPFSAKGGDDREAEKDDSEDIPEEFKGSKLGLWTVLQFVSLVLIIAALVCSLWINALKRQKVWDLPLWKWEIMVFAIICGNLVSDWLITLTVLLIERNFILRKRVLYFVYGLKKSAQNCIWFGLVLLVWNCVFDAKVEKETKSRILPRVTKILVSILIGAVVWLLKTLLVKVLALSFHVNTFFERIQNSLFAQYLIVTLSSPPLFEEFNDEEEERAIAEFQEIQDAGANTPSNLRETLLPRSDTSAGNGKSPVVRKSPRLSREASHEQAMKIPIEQLHRLNQKNVSAWNMKMLMNIIRNGNLSTLDEHILSSDEKDEATLEIRSEREAEKAAKRIFRNVAKRGSKCIYLEDVMRFMSKDEADKAMHLFGAASEREGISWQSLKNWMVNAFRERRALALSLNDTNTAVDKLHKMLNVVIAFIIVIICLTILQVDTTHFLIVISSQLVVMAFIFGNTCKTIFEAIIYLFVIHPFDVGDRCEVEGVQMVVEEINILTTVFLRYDNQKIVYPNSVLATKAISNYYRSPDMGDGVDFSIHISTPAEKVAIMKERIVRYIENRSDHWQPAPKVVTREIEDLNRVLMSVWLTHRMNHQDMGERFVRRALLVEEMIKIFKELDIEYRLRPLDVNIQSLPDPNSTRLPSNWTAVGI</sequence>
<feature type="domain" description="Mechanosensitive ion channel MscS" evidence="12">
    <location>
        <begin position="598"/>
        <end position="659"/>
    </location>
</feature>
<feature type="transmembrane region" description="Helical" evidence="11">
    <location>
        <begin position="551"/>
        <end position="568"/>
    </location>
</feature>
<feature type="transmembrane region" description="Helical" evidence="11">
    <location>
        <begin position="168"/>
        <end position="192"/>
    </location>
</feature>
<keyword evidence="4 11" id="KW-0812">Transmembrane</keyword>